<dbReference type="Proteomes" id="UP000001823">
    <property type="component" value="Chromosome"/>
</dbReference>
<evidence type="ECO:0000313" key="7">
    <source>
        <dbReference type="Proteomes" id="UP000001823"/>
    </source>
</evidence>
<keyword evidence="3" id="KW-0067">ATP-binding</keyword>
<dbReference type="Pfam" id="PF24391">
    <property type="entry name" value="HD-CE"/>
    <property type="match status" value="1"/>
</dbReference>
<protein>
    <submittedName>
        <fullName evidence="6">ATPase domain protein</fullName>
    </submittedName>
</protein>
<dbReference type="InterPro" id="IPR036890">
    <property type="entry name" value="HATPase_C_sf"/>
</dbReference>
<gene>
    <name evidence="6" type="ordered locus">CPF_1497</name>
</gene>
<accession>A0A0H2YNW7</accession>
<keyword evidence="7" id="KW-1185">Reference proteome</keyword>
<proteinExistence type="inferred from homology"/>
<dbReference type="GO" id="GO:0005524">
    <property type="term" value="F:ATP binding"/>
    <property type="evidence" value="ECO:0007669"/>
    <property type="project" value="UniProtKB-KW"/>
</dbReference>
<reference evidence="6 7" key="1">
    <citation type="journal article" date="2006" name="Genome Res.">
        <title>Skewed genomic variability in strains of the toxigenic bacterial pathogen, Clostridium perfringens.</title>
        <authorList>
            <person name="Myers G.S."/>
            <person name="Rasko D.A."/>
            <person name="Cheung J.K."/>
            <person name="Ravel J."/>
            <person name="Seshadri R."/>
            <person name="Deboy R.T."/>
            <person name="Ren Q."/>
            <person name="Varga J."/>
            <person name="Awad M.M."/>
            <person name="Brinkac L.M."/>
            <person name="Daugherty S.C."/>
            <person name="Haft D.H."/>
            <person name="Dodson R.J."/>
            <person name="Madupu R."/>
            <person name="Nelson W.C."/>
            <person name="Rosovitz M.J."/>
            <person name="Sullivan S.A."/>
            <person name="Khouri H."/>
            <person name="Dimitrov G.I."/>
            <person name="Watkins K.L."/>
            <person name="Mulligan S."/>
            <person name="Benton J."/>
            <person name="Radune D."/>
            <person name="Fisher D.J."/>
            <person name="Atkins H.S."/>
            <person name="Hiscox T."/>
            <person name="Jost B.H."/>
            <person name="Billington S.J."/>
            <person name="Songer J.G."/>
            <person name="McClane B.A."/>
            <person name="Titball R.W."/>
            <person name="Rood J.I."/>
            <person name="Melville S.B."/>
            <person name="Paulsen I.T."/>
        </authorList>
    </citation>
    <scope>NUCLEOTIDE SEQUENCE [LARGE SCALE GENOMIC DNA]</scope>
    <source>
        <strain evidence="7">ATCC 13124 / DSM 756 / JCM 1290 / NCIMB 6125 / NCTC 8237 / S 107 / Type A</strain>
    </source>
</reference>
<sequence length="945" mass="111787">MDYIKIPKRFEQKLEKDPDYNSIVNEIIRRFSPIIKENKLEFFPEYTDHGFLHINKTLEIANRIIPSKTFDKLNTLDISMIILSIFLHDLGMHITYEFFIELIRGESKKTIDIRVDKKTWDILWDEYFSEAKLWSVKKLKAIFNDEFEIKQPPTKRGDATENDKKFIGEFLRRNHPRLAYEICVFGFLEVNGERMEFSKNLDNKLKMLLGFIARSHGMNLWDVFQYIEDEFGRAQIRAPKNVHAIYIMVILRMADYLDIDKSRANTPILKFKKINSIISELEWKKHNAIDYVAMEYQDDPESIYVYVNEITQSKIYLSIRDLLKNMQNELDTCWAVLGKVYGAYENLKLSFRRIHSNIDNKEVFLKYINFIPERVKFDSNPDILKLLIEPLYGKNPAYGIRELLQNSIDACIEKERVYCDKYEPKVIITISDDQEYIIVEDNGIGMNKDILINYFLVAGASFRNSDVWKKTYCSNNKSIIPRSGRFGVGVFASFLLGNEILVETSRMGEEIEYKFEANIDTDQIEVLKTIVDSNKSGTKIKIKLDKTVIEQLKEQYENTVRGVKWNCWYFAEKPKLIINVPPLWRKYSINDGIIVSLYNENIESYWKSIRPDGYYRVDWTYKIYNKLICNGIIIPNDYSAYTFKRYRFPSNFLLPTVSIVDSDANLPLNLDRNGISSNKIPFETELVKDIYTDIIANLLTMENISELNTQQLIIKETKFLHPAIRKREYKYHSLESEDLILTKKGFNLCHYYNLERLDIKLINKMWVNSDTYEINDKELISKIDQLIVSKENISSIQDFKQCIDCNFQVNLGRDYDLTNIRAFIKKEDFNYIFAKGKNRMRGGFEANIHIESESDNWYCIVYGDVPDSKLNIEYFERNSSDINLYVEYYYTISQYYQSYYNETTIFEDIMAKYFGEDIYIPYDINIRIDKFNTVLKEFKKYLPTK</sequence>
<evidence type="ECO:0000256" key="2">
    <source>
        <dbReference type="ARBA" id="ARBA00022741"/>
    </source>
</evidence>
<dbReference type="SUPFAM" id="SSF55874">
    <property type="entry name" value="ATPase domain of HSP90 chaperone/DNA topoisomerase II/histidine kinase"/>
    <property type="match status" value="1"/>
</dbReference>
<dbReference type="PaxDb" id="195103-CPF_1497"/>
<comment type="similarity">
    <text evidence="1">Belongs to the heat shock protein 90 family.</text>
</comment>
<dbReference type="STRING" id="195103.CPF_1497"/>
<dbReference type="RefSeq" id="WP_011590740.1">
    <property type="nucleotide sequence ID" value="NC_008261.1"/>
</dbReference>
<dbReference type="AlphaFoldDB" id="A0A0H2YNW7"/>
<keyword evidence="2" id="KW-0547">Nucleotide-binding</keyword>
<dbReference type="EMBL" id="CP000246">
    <property type="protein sequence ID" value="ABG82602.1"/>
    <property type="molecule type" value="Genomic_DNA"/>
</dbReference>
<evidence type="ECO:0000256" key="1">
    <source>
        <dbReference type="ARBA" id="ARBA00008239"/>
    </source>
</evidence>
<dbReference type="InterPro" id="IPR056471">
    <property type="entry name" value="HD-CE"/>
</dbReference>
<dbReference type="GO" id="GO:0016887">
    <property type="term" value="F:ATP hydrolysis activity"/>
    <property type="evidence" value="ECO:0007669"/>
    <property type="project" value="InterPro"/>
</dbReference>
<dbReference type="HOGENOM" id="CLU_012642_0_0_9"/>
<dbReference type="KEGG" id="cpf:CPF_1497"/>
<dbReference type="GO" id="GO:0140662">
    <property type="term" value="F:ATP-dependent protein folding chaperone"/>
    <property type="evidence" value="ECO:0007669"/>
    <property type="project" value="InterPro"/>
</dbReference>
<organism evidence="6 7">
    <name type="scientific">Clostridium perfringens (strain ATCC 13124 / DSM 756 / JCM 1290 / NCIMB 6125 / NCTC 8237 / Type A)</name>
    <dbReference type="NCBI Taxonomy" id="195103"/>
    <lineage>
        <taxon>Bacteria</taxon>
        <taxon>Bacillati</taxon>
        <taxon>Bacillota</taxon>
        <taxon>Clostridia</taxon>
        <taxon>Eubacteriales</taxon>
        <taxon>Clostridiaceae</taxon>
        <taxon>Clostridium</taxon>
    </lineage>
</organism>
<evidence type="ECO:0000259" key="5">
    <source>
        <dbReference type="Pfam" id="PF24391"/>
    </source>
</evidence>
<dbReference type="Pfam" id="PF13589">
    <property type="entry name" value="HATPase_c_3"/>
    <property type="match status" value="1"/>
</dbReference>
<evidence type="ECO:0000256" key="3">
    <source>
        <dbReference type="ARBA" id="ARBA00022840"/>
    </source>
</evidence>
<dbReference type="GO" id="GO:0051082">
    <property type="term" value="F:unfolded protein binding"/>
    <property type="evidence" value="ECO:0007669"/>
    <property type="project" value="InterPro"/>
</dbReference>
<dbReference type="eggNOG" id="COG0326">
    <property type="taxonomic scope" value="Bacteria"/>
</dbReference>
<evidence type="ECO:0000256" key="4">
    <source>
        <dbReference type="ARBA" id="ARBA00023186"/>
    </source>
</evidence>
<name>A0A0H2YNW7_CLOP1</name>
<dbReference type="Gene3D" id="3.30.565.10">
    <property type="entry name" value="Histidine kinase-like ATPase, C-terminal domain"/>
    <property type="match status" value="1"/>
</dbReference>
<evidence type="ECO:0000313" key="6">
    <source>
        <dbReference type="EMBL" id="ABG82602.1"/>
    </source>
</evidence>
<dbReference type="PANTHER" id="PTHR11528">
    <property type="entry name" value="HEAT SHOCK PROTEIN 90 FAMILY MEMBER"/>
    <property type="match status" value="1"/>
</dbReference>
<dbReference type="InterPro" id="IPR001404">
    <property type="entry name" value="Hsp90_fam"/>
</dbReference>
<dbReference type="PRINTS" id="PR00775">
    <property type="entry name" value="HEATSHOCK90"/>
</dbReference>
<dbReference type="InterPro" id="IPR020575">
    <property type="entry name" value="Hsp90_N"/>
</dbReference>
<keyword evidence="4" id="KW-0143">Chaperone</keyword>
<feature type="domain" description="HD-CE" evidence="5">
    <location>
        <begin position="43"/>
        <end position="331"/>
    </location>
</feature>